<feature type="domain" description="Transposase IS204/IS1001/IS1096/IS1165 DDE" evidence="1">
    <location>
        <begin position="3"/>
        <end position="139"/>
    </location>
</feature>
<evidence type="ECO:0000259" key="1">
    <source>
        <dbReference type="Pfam" id="PF01610"/>
    </source>
</evidence>
<name>A0A1H0S2M3_9CLOT</name>
<gene>
    <name evidence="2" type="ORF">SAMN04488529_104113</name>
</gene>
<dbReference type="InterPro" id="IPR002560">
    <property type="entry name" value="Transposase_DDE"/>
</dbReference>
<dbReference type="EMBL" id="FNJM01000004">
    <property type="protein sequence ID" value="SDP35506.1"/>
    <property type="molecule type" value="Genomic_DNA"/>
</dbReference>
<dbReference type="PANTHER" id="PTHR33498">
    <property type="entry name" value="TRANSPOSASE FOR INSERTION SEQUENCE ELEMENT IS1557"/>
    <property type="match status" value="1"/>
</dbReference>
<dbReference type="PANTHER" id="PTHR33498:SF1">
    <property type="entry name" value="TRANSPOSASE FOR INSERTION SEQUENCE ELEMENT IS1557"/>
    <property type="match status" value="1"/>
</dbReference>
<accession>A0A1H0S2M3</accession>
<dbReference type="Proteomes" id="UP000198597">
    <property type="component" value="Unassembled WGS sequence"/>
</dbReference>
<proteinExistence type="predicted"/>
<reference evidence="2 3" key="1">
    <citation type="submission" date="2016-10" db="EMBL/GenBank/DDBJ databases">
        <authorList>
            <person name="de Groot N.N."/>
        </authorList>
    </citation>
    <scope>NUCLEOTIDE SEQUENCE [LARGE SCALE GENOMIC DNA]</scope>
    <source>
        <strain evidence="2 3">DSM 12272</strain>
    </source>
</reference>
<dbReference type="Pfam" id="PF01610">
    <property type="entry name" value="DDE_Tnp_ISL3"/>
    <property type="match status" value="2"/>
</dbReference>
<evidence type="ECO:0000313" key="2">
    <source>
        <dbReference type="EMBL" id="SDP35506.1"/>
    </source>
</evidence>
<evidence type="ECO:0000313" key="3">
    <source>
        <dbReference type="Proteomes" id="UP000198597"/>
    </source>
</evidence>
<sequence length="412" mass="47397">MIDMETRCIVDLIESRDTPDVIKWLGTYPNIEIVARDGSIAFKSAIDRAHPKAMQVNDRFHMIKNLVTSIKKAFQRLIIGRIEIPVTSEKAKQRTQYLTSLTRREKIIEAKSLRRSGHSYDEIASILKVSTTTTRKYVLIKEVDIPKETISVREKEHLDATNKVKYKAERVIMLHEKGLQIKEIAKLTGYSTPSISKYLVRDFNCVHGQYGTSRSGLLEPFRNEVLSLRGEGVKYEEITNRIREKGYTGSVAALRGFVAKEKRLAKDILKDKEPTELIDKKSLLKLLYKPIDKVKELNQSQMKEIIKKHPIVEKLLELLTEFKDMLGGKKSGKLKSWIEKTRNLNIKELNSYINGINSDYDAFRNAIIYSYNNGLAEGSVNKIKSIKRIMYGRNNFELLKYKVLQLESLKGK</sequence>
<dbReference type="AlphaFoldDB" id="A0A1H0S2M3"/>
<keyword evidence="3" id="KW-1185">Reference proteome</keyword>
<protein>
    <submittedName>
        <fullName evidence="2">Transposase</fullName>
    </submittedName>
</protein>
<dbReference type="InterPro" id="IPR047951">
    <property type="entry name" value="Transpos_ISL3"/>
</dbReference>
<feature type="domain" description="Transposase IS204/IS1001/IS1096/IS1165 DDE" evidence="1">
    <location>
        <begin position="281"/>
        <end position="401"/>
    </location>
</feature>
<organism evidence="2 3">
    <name type="scientific">Clostridium gasigenes</name>
    <dbReference type="NCBI Taxonomy" id="94869"/>
    <lineage>
        <taxon>Bacteria</taxon>
        <taxon>Bacillati</taxon>
        <taxon>Bacillota</taxon>
        <taxon>Clostridia</taxon>
        <taxon>Eubacteriales</taxon>
        <taxon>Clostridiaceae</taxon>
        <taxon>Clostridium</taxon>
    </lineage>
</organism>